<organism evidence="3 4">
    <name type="scientific">Paramarasmius palmivorus</name>
    <dbReference type="NCBI Taxonomy" id="297713"/>
    <lineage>
        <taxon>Eukaryota</taxon>
        <taxon>Fungi</taxon>
        <taxon>Dikarya</taxon>
        <taxon>Basidiomycota</taxon>
        <taxon>Agaricomycotina</taxon>
        <taxon>Agaricomycetes</taxon>
        <taxon>Agaricomycetidae</taxon>
        <taxon>Agaricales</taxon>
        <taxon>Marasmiineae</taxon>
        <taxon>Marasmiaceae</taxon>
        <taxon>Paramarasmius</taxon>
    </lineage>
</organism>
<dbReference type="AlphaFoldDB" id="A0AAW0DL37"/>
<feature type="signal peptide" evidence="2">
    <location>
        <begin position="1"/>
        <end position="23"/>
    </location>
</feature>
<dbReference type="EMBL" id="JAYKXP010000011">
    <property type="protein sequence ID" value="KAK7052943.1"/>
    <property type="molecule type" value="Genomic_DNA"/>
</dbReference>
<keyword evidence="1" id="KW-0472">Membrane</keyword>
<evidence type="ECO:0000256" key="1">
    <source>
        <dbReference type="SAM" id="Phobius"/>
    </source>
</evidence>
<dbReference type="InterPro" id="IPR038213">
    <property type="entry name" value="IFI6/IFI27-like_sf"/>
</dbReference>
<dbReference type="Proteomes" id="UP001383192">
    <property type="component" value="Unassembled WGS sequence"/>
</dbReference>
<name>A0AAW0DL37_9AGAR</name>
<feature type="chain" id="PRO_5043754460" evidence="2">
    <location>
        <begin position="24"/>
        <end position="402"/>
    </location>
</feature>
<keyword evidence="1" id="KW-0812">Transmembrane</keyword>
<evidence type="ECO:0000313" key="3">
    <source>
        <dbReference type="EMBL" id="KAK7052943.1"/>
    </source>
</evidence>
<feature type="transmembrane region" description="Helical" evidence="1">
    <location>
        <begin position="234"/>
        <end position="260"/>
    </location>
</feature>
<keyword evidence="2" id="KW-0732">Signal</keyword>
<evidence type="ECO:0000313" key="4">
    <source>
        <dbReference type="Proteomes" id="UP001383192"/>
    </source>
</evidence>
<proteinExistence type="predicted"/>
<accession>A0AAW0DL37</accession>
<gene>
    <name evidence="3" type="ORF">VNI00_004263</name>
</gene>
<keyword evidence="4" id="KW-1185">Reference proteome</keyword>
<comment type="caution">
    <text evidence="3">The sequence shown here is derived from an EMBL/GenBank/DDBJ whole genome shotgun (WGS) entry which is preliminary data.</text>
</comment>
<keyword evidence="1" id="KW-1133">Transmembrane helix</keyword>
<dbReference type="Gene3D" id="6.10.110.10">
    <property type="match status" value="1"/>
</dbReference>
<sequence length="402" mass="44857">MLGILTIFIAILYFILRLLGAYASDNIIDFRGPGDVRRWSSSMSKEFEQQRVADHQKTLFAITNGFRKVPDLKDVMTIRGGYYMTNAVNHTYWPWDEFVSDLGSIDDAAQRLTDDASTLQGATSDFDLVEFQSFFQVNVEQALQKHDGVDIYHPSDIQTSGVQIPGYHEILRRIRYALEVAKHSLEQVISDNRSTAEDVVKSIRDFISVQLKLLPEEVRKAIRSFNTYKKEHPYLVAGAELVLIVVASELLLSFGMLAVLRVVGFGRIGPTAGSWASAIQSAIYAGRTRGLFSILQSIAMTGKRVWPLAVFTDITAITAGTIAVLPGEEVKALVEDWSRNASLAFPLAVDAGRNTTKEMEEWMVAFGERLKEAEVPHVQWLDAAIEALRQALEKDVAGLRSR</sequence>
<evidence type="ECO:0000256" key="2">
    <source>
        <dbReference type="SAM" id="SignalP"/>
    </source>
</evidence>
<reference evidence="3 4" key="1">
    <citation type="submission" date="2024-01" db="EMBL/GenBank/DDBJ databases">
        <title>A draft genome for a cacao thread blight-causing isolate of Paramarasmius palmivorus.</title>
        <authorList>
            <person name="Baruah I.K."/>
            <person name="Bukari Y."/>
            <person name="Amoako-Attah I."/>
            <person name="Meinhardt L.W."/>
            <person name="Bailey B.A."/>
            <person name="Cohen S.P."/>
        </authorList>
    </citation>
    <scope>NUCLEOTIDE SEQUENCE [LARGE SCALE GENOMIC DNA]</scope>
    <source>
        <strain evidence="3 4">GH-12</strain>
    </source>
</reference>
<protein>
    <submittedName>
        <fullName evidence="3">Uncharacterized protein</fullName>
    </submittedName>
</protein>